<comment type="caution">
    <text evidence="1">The sequence shown here is derived from an EMBL/GenBank/DDBJ whole genome shotgun (WGS) entry which is preliminary data.</text>
</comment>
<dbReference type="Proteomes" id="UP000033400">
    <property type="component" value="Unassembled WGS sequence"/>
</dbReference>
<proteinExistence type="predicted"/>
<organism evidence="1 2">
    <name type="scientific">Pseudomonas fluorescens</name>
    <dbReference type="NCBI Taxonomy" id="294"/>
    <lineage>
        <taxon>Bacteria</taxon>
        <taxon>Pseudomonadati</taxon>
        <taxon>Pseudomonadota</taxon>
        <taxon>Gammaproteobacteria</taxon>
        <taxon>Pseudomonadales</taxon>
        <taxon>Pseudomonadaceae</taxon>
        <taxon>Pseudomonas</taxon>
    </lineage>
</organism>
<sequence>MRPEQPRGIRNYNPGNIRHANGIRWQGMAATQQDNQFVQYLNPRWGIRAMARVLITYQDKRLATNGTRIDTVREIVERWAPPTENNTDAYVISVARALGLDPDIDSVDVYDFDVMRALVTVIIRHENGAGPLPSGRWYGDAIIAEGLSLAGIERGVTHGQSREAPTCH</sequence>
<dbReference type="OrthoDB" id="8849052at2"/>
<evidence type="ECO:0000313" key="1">
    <source>
        <dbReference type="EMBL" id="KJZ61684.1"/>
    </source>
</evidence>
<gene>
    <name evidence="1" type="ORF">VD17_28070</name>
</gene>
<dbReference type="AlphaFoldDB" id="A0A0F4UYY4"/>
<protein>
    <submittedName>
        <fullName evidence="1">Structural protein</fullName>
    </submittedName>
</protein>
<name>A0A0F4UYY4_PSEFL</name>
<dbReference type="PATRIC" id="fig|294.133.peg.5655"/>
<dbReference type="EMBL" id="LACH01000073">
    <property type="protein sequence ID" value="KJZ61684.1"/>
    <property type="molecule type" value="Genomic_DNA"/>
</dbReference>
<dbReference type="RefSeq" id="WP_046056670.1">
    <property type="nucleotide sequence ID" value="NZ_LACH01000073.1"/>
</dbReference>
<accession>A0A0F4UYY4</accession>
<evidence type="ECO:0000313" key="2">
    <source>
        <dbReference type="Proteomes" id="UP000033400"/>
    </source>
</evidence>
<reference evidence="1 2" key="1">
    <citation type="submission" date="2015-03" db="EMBL/GenBank/DDBJ databases">
        <title>Comparative genomics of Pseudomonas insights into diversity of traits involved in vanlence and defense.</title>
        <authorList>
            <person name="Qin Y."/>
        </authorList>
    </citation>
    <scope>NUCLEOTIDE SEQUENCE [LARGE SCALE GENOMIC DNA]</scope>
    <source>
        <strain evidence="1 2">H24</strain>
    </source>
</reference>